<proteinExistence type="predicted"/>
<dbReference type="OrthoDB" id="3068650at2759"/>
<feature type="compositionally biased region" description="Basic and acidic residues" evidence="2">
    <location>
        <begin position="326"/>
        <end position="357"/>
    </location>
</feature>
<dbReference type="Pfam" id="PF24883">
    <property type="entry name" value="NPHP3_N"/>
    <property type="match status" value="1"/>
</dbReference>
<organism evidence="4 5">
    <name type="scientific">Coprinellus micaceus</name>
    <name type="common">Glistening ink-cap mushroom</name>
    <name type="synonym">Coprinus micaceus</name>
    <dbReference type="NCBI Taxonomy" id="71717"/>
    <lineage>
        <taxon>Eukaryota</taxon>
        <taxon>Fungi</taxon>
        <taxon>Dikarya</taxon>
        <taxon>Basidiomycota</taxon>
        <taxon>Agaricomycotina</taxon>
        <taxon>Agaricomycetes</taxon>
        <taxon>Agaricomycetidae</taxon>
        <taxon>Agaricales</taxon>
        <taxon>Agaricineae</taxon>
        <taxon>Psathyrellaceae</taxon>
        <taxon>Coprinellus</taxon>
    </lineage>
</organism>
<feature type="region of interest" description="Disordered" evidence="2">
    <location>
        <begin position="42"/>
        <end position="63"/>
    </location>
</feature>
<feature type="region of interest" description="Disordered" evidence="2">
    <location>
        <begin position="326"/>
        <end position="376"/>
    </location>
</feature>
<dbReference type="InterPro" id="IPR056884">
    <property type="entry name" value="NPHP3-like_N"/>
</dbReference>
<keyword evidence="5" id="KW-1185">Reference proteome</keyword>
<dbReference type="AlphaFoldDB" id="A0A4Y7T4I3"/>
<reference evidence="4 5" key="1">
    <citation type="journal article" date="2019" name="Nat. Ecol. Evol.">
        <title>Megaphylogeny resolves global patterns of mushroom evolution.</title>
        <authorList>
            <person name="Varga T."/>
            <person name="Krizsan K."/>
            <person name="Foldi C."/>
            <person name="Dima B."/>
            <person name="Sanchez-Garcia M."/>
            <person name="Sanchez-Ramirez S."/>
            <person name="Szollosi G.J."/>
            <person name="Szarkandi J.G."/>
            <person name="Papp V."/>
            <person name="Albert L."/>
            <person name="Andreopoulos W."/>
            <person name="Angelini C."/>
            <person name="Antonin V."/>
            <person name="Barry K.W."/>
            <person name="Bougher N.L."/>
            <person name="Buchanan P."/>
            <person name="Buyck B."/>
            <person name="Bense V."/>
            <person name="Catcheside P."/>
            <person name="Chovatia M."/>
            <person name="Cooper J."/>
            <person name="Damon W."/>
            <person name="Desjardin D."/>
            <person name="Finy P."/>
            <person name="Geml J."/>
            <person name="Haridas S."/>
            <person name="Hughes K."/>
            <person name="Justo A."/>
            <person name="Karasinski D."/>
            <person name="Kautmanova I."/>
            <person name="Kiss B."/>
            <person name="Kocsube S."/>
            <person name="Kotiranta H."/>
            <person name="LaButti K.M."/>
            <person name="Lechner B.E."/>
            <person name="Liimatainen K."/>
            <person name="Lipzen A."/>
            <person name="Lukacs Z."/>
            <person name="Mihaltcheva S."/>
            <person name="Morgado L.N."/>
            <person name="Niskanen T."/>
            <person name="Noordeloos M.E."/>
            <person name="Ohm R.A."/>
            <person name="Ortiz-Santana B."/>
            <person name="Ovrebo C."/>
            <person name="Racz N."/>
            <person name="Riley R."/>
            <person name="Savchenko A."/>
            <person name="Shiryaev A."/>
            <person name="Soop K."/>
            <person name="Spirin V."/>
            <person name="Szebenyi C."/>
            <person name="Tomsovsky M."/>
            <person name="Tulloss R.E."/>
            <person name="Uehling J."/>
            <person name="Grigoriev I.V."/>
            <person name="Vagvolgyi C."/>
            <person name="Papp T."/>
            <person name="Martin F.M."/>
            <person name="Miettinen O."/>
            <person name="Hibbett D.S."/>
            <person name="Nagy L.G."/>
        </authorList>
    </citation>
    <scope>NUCLEOTIDE SEQUENCE [LARGE SCALE GENOMIC DNA]</scope>
    <source>
        <strain evidence="4 5">FP101781</strain>
    </source>
</reference>
<gene>
    <name evidence="4" type="ORF">FA13DRAFT_685937</name>
</gene>
<dbReference type="EMBL" id="QPFP01000029">
    <property type="protein sequence ID" value="TEB29035.1"/>
    <property type="molecule type" value="Genomic_DNA"/>
</dbReference>
<protein>
    <recommendedName>
        <fullName evidence="3">Nephrocystin 3-like N-terminal domain-containing protein</fullName>
    </recommendedName>
</protein>
<keyword evidence="1" id="KW-0677">Repeat</keyword>
<sequence length="376" mass="42898">MTDARRKNEKWEEAVWREVWKREIEALHLLTVSTTRVVNSSMPNLPNPIGPDTNETAASPAEAPQMEAEYPAGLRKVTSVDDSTTHARSEASAAALARFRLSVSFEALADSITEVEQWPRPLKIAIDHSLQGIIAWLKTVQKTKCVYWLWHDRDLPEQFDRSREDILRYVASVCKLQEALGSSYFFPRQATSKSFKESFFPTIVFELSAYIPRFEDLAANACEARGHHFLGRAWMTQAKELIVNQYKLLSTEDRQKPILIIIDSLDRCTRKEVPQLLNALTMCIENLPICILISSKRVQGVEERFNLWKGKDYVVEGELMVDPKDMEDWESKNIRDEKSGGMKEGKSEDSLLDRVGDEFDEELGDPTTPRPGKTFA</sequence>
<evidence type="ECO:0000313" key="5">
    <source>
        <dbReference type="Proteomes" id="UP000298030"/>
    </source>
</evidence>
<evidence type="ECO:0000259" key="3">
    <source>
        <dbReference type="Pfam" id="PF24883"/>
    </source>
</evidence>
<accession>A0A4Y7T4I3</accession>
<evidence type="ECO:0000256" key="2">
    <source>
        <dbReference type="SAM" id="MobiDB-lite"/>
    </source>
</evidence>
<comment type="caution">
    <text evidence="4">The sequence shown here is derived from an EMBL/GenBank/DDBJ whole genome shotgun (WGS) entry which is preliminary data.</text>
</comment>
<feature type="domain" description="Nephrocystin 3-like N-terminal" evidence="3">
    <location>
        <begin position="170"/>
        <end position="295"/>
    </location>
</feature>
<evidence type="ECO:0000313" key="4">
    <source>
        <dbReference type="EMBL" id="TEB29035.1"/>
    </source>
</evidence>
<evidence type="ECO:0000256" key="1">
    <source>
        <dbReference type="ARBA" id="ARBA00022737"/>
    </source>
</evidence>
<name>A0A4Y7T4I3_COPMI</name>
<dbReference type="Proteomes" id="UP000298030">
    <property type="component" value="Unassembled WGS sequence"/>
</dbReference>